<protein>
    <submittedName>
        <fullName evidence="1">Uncharacterized protein</fullName>
    </submittedName>
</protein>
<comment type="caution">
    <text evidence="1">The sequence shown here is derived from an EMBL/GenBank/DDBJ whole genome shotgun (WGS) entry which is preliminary data.</text>
</comment>
<organism evidence="1 2">
    <name type="scientific">Dendronalium phyllosphericum CENA369</name>
    <dbReference type="NCBI Taxonomy" id="1725256"/>
    <lineage>
        <taxon>Bacteria</taxon>
        <taxon>Bacillati</taxon>
        <taxon>Cyanobacteriota</taxon>
        <taxon>Cyanophyceae</taxon>
        <taxon>Nostocales</taxon>
        <taxon>Nostocaceae</taxon>
        <taxon>Dendronalium</taxon>
        <taxon>Dendronalium phyllosphericum</taxon>
    </lineage>
</organism>
<dbReference type="RefSeq" id="WP_214434556.1">
    <property type="nucleotide sequence ID" value="NZ_CAWPUQ010000128.1"/>
</dbReference>
<dbReference type="AlphaFoldDB" id="A0A8J7LHA4"/>
<gene>
    <name evidence="1" type="ORF">I8752_22885</name>
</gene>
<sequence length="103" mass="11751">MIKFLIRCLPDSILDAVNTESLAELDRHKLIVWAEDIPVMKPETENSAYDLASRFLKVTPENILDVFKAIAQIYTDYGNCLAFTYLMEISAEYFGLINDVDNV</sequence>
<proteinExistence type="predicted"/>
<dbReference type="EMBL" id="JAECZA010000208">
    <property type="protein sequence ID" value="MBH8575794.1"/>
    <property type="molecule type" value="Genomic_DNA"/>
</dbReference>
<accession>A0A8J7LHA4</accession>
<name>A0A8J7LHA4_9NOST</name>
<evidence type="ECO:0000313" key="2">
    <source>
        <dbReference type="Proteomes" id="UP000662314"/>
    </source>
</evidence>
<reference evidence="1 2" key="1">
    <citation type="journal article" date="2021" name="Int. J. Syst. Evol. Microbiol.">
        <title>Amazonocrinis nigriterrae gen. nov., sp. nov., Atlanticothrix silvestris gen. nov., sp. nov. and Dendronalium phyllosphericum gen. nov., sp. nov., nostocacean cyanobacteria from Brazilian environments.</title>
        <authorList>
            <person name="Alvarenga D.O."/>
            <person name="Andreote A.P.D."/>
            <person name="Branco L.H.Z."/>
            <person name="Delbaje E."/>
            <person name="Cruz R.B."/>
            <person name="Varani A.M."/>
            <person name="Fiore M.F."/>
        </authorList>
    </citation>
    <scope>NUCLEOTIDE SEQUENCE [LARGE SCALE GENOMIC DNA]</scope>
    <source>
        <strain evidence="1 2">CENA369</strain>
    </source>
</reference>
<dbReference type="Proteomes" id="UP000662314">
    <property type="component" value="Unassembled WGS sequence"/>
</dbReference>
<evidence type="ECO:0000313" key="1">
    <source>
        <dbReference type="EMBL" id="MBH8575794.1"/>
    </source>
</evidence>
<keyword evidence="2" id="KW-1185">Reference proteome</keyword>